<dbReference type="EMBL" id="PEDL01000008">
    <property type="protein sequence ID" value="PHV70740.1"/>
    <property type="molecule type" value="Genomic_DNA"/>
</dbReference>
<dbReference type="Proteomes" id="UP000224460">
    <property type="component" value="Unassembled WGS sequence"/>
</dbReference>
<proteinExistence type="predicted"/>
<keyword evidence="2" id="KW-1185">Reference proteome</keyword>
<sequence length="203" mass="22776">MDYTLTAKQEKILAFIKAELKSKGYPPSVREICQAVSLSSTSTVHSHLSTLEKKGYIRRDPTKPRTIEVLDETEDWLANHVSPVPLLGKVTAGIPILAVENIEEYFPLPNHIARHEDIYMLTVSGTSMINAGILDGDKIIVRKQENAQNGDIVVALLSDEVTIKRFFKEKDYIRLQPENDAMAPICTREANILGKVIGLFREF</sequence>
<reference evidence="1" key="1">
    <citation type="submission" date="2017-10" db="EMBL/GenBank/DDBJ databases">
        <title>Genome sequence of cellulolytic Lachnospiraceae bacterium XHS1971 isolated from hotspring sediment.</title>
        <authorList>
            <person name="Vasudevan G."/>
            <person name="Joshi A.J."/>
            <person name="Hivarkar S."/>
            <person name="Lanjekar V.B."/>
            <person name="Dhakephalkar P.K."/>
            <person name="Dagar S."/>
        </authorList>
    </citation>
    <scope>NUCLEOTIDE SEQUENCE</scope>
    <source>
        <strain evidence="1">XHS1971</strain>
    </source>
</reference>
<comment type="caution">
    <text evidence="1">The sequence shown here is derived from an EMBL/GenBank/DDBJ whole genome shotgun (WGS) entry which is preliminary data.</text>
</comment>
<evidence type="ECO:0000313" key="2">
    <source>
        <dbReference type="Proteomes" id="UP000224460"/>
    </source>
</evidence>
<protein>
    <submittedName>
        <fullName evidence="1">Repressor LexA</fullName>
    </submittedName>
</protein>
<name>A0AC61DBW7_9FIRM</name>
<gene>
    <name evidence="1" type="ORF">CS063_09440</name>
</gene>
<accession>A0AC61DBW7</accession>
<organism evidence="1 2">
    <name type="scientific">Sporanaerobium hydrogeniformans</name>
    <dbReference type="NCBI Taxonomy" id="3072179"/>
    <lineage>
        <taxon>Bacteria</taxon>
        <taxon>Bacillati</taxon>
        <taxon>Bacillota</taxon>
        <taxon>Clostridia</taxon>
        <taxon>Lachnospirales</taxon>
        <taxon>Lachnospiraceae</taxon>
        <taxon>Sporanaerobium</taxon>
    </lineage>
</organism>
<evidence type="ECO:0000313" key="1">
    <source>
        <dbReference type="EMBL" id="PHV70740.1"/>
    </source>
</evidence>